<reference evidence="3" key="1">
    <citation type="submission" date="2023-12" db="EMBL/GenBank/DDBJ databases">
        <title>Genome assembly of Anisodus tanguticus.</title>
        <authorList>
            <person name="Wang Y.-J."/>
        </authorList>
    </citation>
    <scope>NUCLEOTIDE SEQUENCE</scope>
    <source>
        <strain evidence="3">KB-2021</strain>
        <tissue evidence="3">Leaf</tissue>
    </source>
</reference>
<proteinExistence type="predicted"/>
<comment type="caution">
    <text evidence="3">The sequence shown here is derived from an EMBL/GenBank/DDBJ whole genome shotgun (WGS) entry which is preliminary data.</text>
</comment>
<dbReference type="PANTHER" id="PTHR48044:SF94">
    <property type="entry name" value="BETA-D-GLUCOSYL CROCETIN BETA-1,6-GLUCOSYLTRANSFERASE-LIKE"/>
    <property type="match status" value="1"/>
</dbReference>
<dbReference type="CDD" id="cd03784">
    <property type="entry name" value="GT1_Gtf-like"/>
    <property type="match status" value="1"/>
</dbReference>
<dbReference type="Proteomes" id="UP001291623">
    <property type="component" value="Unassembled WGS sequence"/>
</dbReference>
<keyword evidence="2" id="KW-0472">Membrane</keyword>
<feature type="transmembrane region" description="Helical" evidence="2">
    <location>
        <begin position="22"/>
        <end position="42"/>
    </location>
</feature>
<keyword evidence="2" id="KW-1133">Transmembrane helix</keyword>
<keyword evidence="1" id="KW-0808">Transferase</keyword>
<dbReference type="GO" id="GO:1901135">
    <property type="term" value="P:carbohydrate derivative metabolic process"/>
    <property type="evidence" value="ECO:0007669"/>
    <property type="project" value="UniProtKB-ARBA"/>
</dbReference>
<dbReference type="EMBL" id="JAVYJV010000011">
    <property type="protein sequence ID" value="KAK4359775.1"/>
    <property type="molecule type" value="Genomic_DNA"/>
</dbReference>
<gene>
    <name evidence="3" type="ORF">RND71_022004</name>
</gene>
<name>A0AAE1RY32_9SOLA</name>
<evidence type="ECO:0000313" key="3">
    <source>
        <dbReference type="EMBL" id="KAK4359775.1"/>
    </source>
</evidence>
<evidence type="ECO:0000256" key="2">
    <source>
        <dbReference type="SAM" id="Phobius"/>
    </source>
</evidence>
<accession>A0AAE1RY32</accession>
<sequence>MANPEYFTIVDTLKPDLIMYDFLHPCIPTMVATLLIPAVLFLTHGAASNSYHHHGRINNPSFEYPFPKIFFHDHEHRKNKKIFDSLENEGIDNKNGVTRCFKRSKEIILIKSWKQISEVLPEGYFERIENRGIIIENWASHGRILEHSSIGGFVSHCGWGSVIEALNYGVPIIAMPMQHDQPRNGRLLVNEVGVGLEIHRDEEGKFDKEVAKIVREVVLEKSGERLREKAKEFSEIMRENGENDIHGLVEELLKLCRETIIITLDKSTKKCLV</sequence>
<keyword evidence="4" id="KW-1185">Reference proteome</keyword>
<dbReference type="AlphaFoldDB" id="A0AAE1RY32"/>
<dbReference type="SUPFAM" id="SSF53756">
    <property type="entry name" value="UDP-Glycosyltransferase/glycogen phosphorylase"/>
    <property type="match status" value="1"/>
</dbReference>
<evidence type="ECO:0000256" key="1">
    <source>
        <dbReference type="ARBA" id="ARBA00022679"/>
    </source>
</evidence>
<organism evidence="3 4">
    <name type="scientific">Anisodus tanguticus</name>
    <dbReference type="NCBI Taxonomy" id="243964"/>
    <lineage>
        <taxon>Eukaryota</taxon>
        <taxon>Viridiplantae</taxon>
        <taxon>Streptophyta</taxon>
        <taxon>Embryophyta</taxon>
        <taxon>Tracheophyta</taxon>
        <taxon>Spermatophyta</taxon>
        <taxon>Magnoliopsida</taxon>
        <taxon>eudicotyledons</taxon>
        <taxon>Gunneridae</taxon>
        <taxon>Pentapetalae</taxon>
        <taxon>asterids</taxon>
        <taxon>lamiids</taxon>
        <taxon>Solanales</taxon>
        <taxon>Solanaceae</taxon>
        <taxon>Solanoideae</taxon>
        <taxon>Hyoscyameae</taxon>
        <taxon>Anisodus</taxon>
    </lineage>
</organism>
<dbReference type="PANTHER" id="PTHR48044">
    <property type="entry name" value="GLYCOSYLTRANSFERASE"/>
    <property type="match status" value="1"/>
</dbReference>
<evidence type="ECO:0000313" key="4">
    <source>
        <dbReference type="Proteomes" id="UP001291623"/>
    </source>
</evidence>
<dbReference type="InterPro" id="IPR002213">
    <property type="entry name" value="UDP_glucos_trans"/>
</dbReference>
<dbReference type="GO" id="GO:0008194">
    <property type="term" value="F:UDP-glycosyltransferase activity"/>
    <property type="evidence" value="ECO:0007669"/>
    <property type="project" value="InterPro"/>
</dbReference>
<protein>
    <submittedName>
        <fullName evidence="3">Uncharacterized protein</fullName>
    </submittedName>
</protein>
<keyword evidence="2" id="KW-0812">Transmembrane</keyword>
<dbReference type="Pfam" id="PF00201">
    <property type="entry name" value="UDPGT"/>
    <property type="match status" value="1"/>
</dbReference>
<dbReference type="Gene3D" id="3.40.50.2000">
    <property type="entry name" value="Glycogen Phosphorylase B"/>
    <property type="match status" value="2"/>
</dbReference>